<feature type="compositionally biased region" description="Acidic residues" evidence="6">
    <location>
        <begin position="175"/>
        <end position="185"/>
    </location>
</feature>
<feature type="region of interest" description="Disordered" evidence="6">
    <location>
        <begin position="96"/>
        <end position="191"/>
    </location>
</feature>
<keyword evidence="4" id="KW-0862">Zinc</keyword>
<feature type="compositionally biased region" description="Polar residues" evidence="6">
    <location>
        <begin position="135"/>
        <end position="154"/>
    </location>
</feature>
<feature type="domain" description="C2H2-type" evidence="7">
    <location>
        <begin position="223"/>
        <end position="245"/>
    </location>
</feature>
<evidence type="ECO:0000313" key="8">
    <source>
        <dbReference type="EMBL" id="KAK7925912.1"/>
    </source>
</evidence>
<dbReference type="PROSITE" id="PS50157">
    <property type="entry name" value="ZINC_FINGER_C2H2_2"/>
    <property type="match status" value="2"/>
</dbReference>
<evidence type="ECO:0000256" key="2">
    <source>
        <dbReference type="ARBA" id="ARBA00022737"/>
    </source>
</evidence>
<dbReference type="FunFam" id="3.30.160.60:FF:000100">
    <property type="entry name" value="Zinc finger 45-like"/>
    <property type="match status" value="1"/>
</dbReference>
<evidence type="ECO:0000256" key="6">
    <source>
        <dbReference type="SAM" id="MobiDB-lite"/>
    </source>
</evidence>
<evidence type="ECO:0000256" key="5">
    <source>
        <dbReference type="PROSITE-ProRule" id="PRU00042"/>
    </source>
</evidence>
<dbReference type="Proteomes" id="UP001460270">
    <property type="component" value="Unassembled WGS sequence"/>
</dbReference>
<evidence type="ECO:0000313" key="9">
    <source>
        <dbReference type="Proteomes" id="UP001460270"/>
    </source>
</evidence>
<dbReference type="InterPro" id="IPR013087">
    <property type="entry name" value="Znf_C2H2_type"/>
</dbReference>
<dbReference type="PROSITE" id="PS00028">
    <property type="entry name" value="ZINC_FINGER_C2H2_1"/>
    <property type="match status" value="2"/>
</dbReference>
<name>A0AAW0PRW6_9GOBI</name>
<accession>A0AAW0PRW6</accession>
<evidence type="ECO:0000256" key="1">
    <source>
        <dbReference type="ARBA" id="ARBA00022723"/>
    </source>
</evidence>
<feature type="compositionally biased region" description="Basic and acidic residues" evidence="6">
    <location>
        <begin position="97"/>
        <end position="111"/>
    </location>
</feature>
<keyword evidence="9" id="KW-1185">Reference proteome</keyword>
<keyword evidence="2" id="KW-0677">Repeat</keyword>
<dbReference type="GO" id="GO:0008270">
    <property type="term" value="F:zinc ion binding"/>
    <property type="evidence" value="ECO:0007669"/>
    <property type="project" value="UniProtKB-KW"/>
</dbReference>
<feature type="region of interest" description="Disordered" evidence="6">
    <location>
        <begin position="1"/>
        <end position="22"/>
    </location>
</feature>
<gene>
    <name evidence="8" type="ORF">WMY93_008222</name>
</gene>
<dbReference type="SMART" id="SM00355">
    <property type="entry name" value="ZnF_C2H2"/>
    <property type="match status" value="2"/>
</dbReference>
<keyword evidence="3 5" id="KW-0863">Zinc-finger</keyword>
<reference evidence="9" key="1">
    <citation type="submission" date="2024-04" db="EMBL/GenBank/DDBJ databases">
        <title>Salinicola lusitanus LLJ914,a marine bacterium isolated from the Okinawa Trough.</title>
        <authorList>
            <person name="Li J."/>
        </authorList>
    </citation>
    <scope>NUCLEOTIDE SEQUENCE [LARGE SCALE GENOMIC DNA]</scope>
</reference>
<feature type="region of interest" description="Disordered" evidence="6">
    <location>
        <begin position="51"/>
        <end position="78"/>
    </location>
</feature>
<feature type="compositionally biased region" description="Acidic residues" evidence="6">
    <location>
        <begin position="112"/>
        <end position="131"/>
    </location>
</feature>
<dbReference type="AlphaFoldDB" id="A0AAW0PRW6"/>
<evidence type="ECO:0000256" key="4">
    <source>
        <dbReference type="ARBA" id="ARBA00022833"/>
    </source>
</evidence>
<dbReference type="InterPro" id="IPR036236">
    <property type="entry name" value="Znf_C2H2_sf"/>
</dbReference>
<evidence type="ECO:0000256" key="3">
    <source>
        <dbReference type="ARBA" id="ARBA00022771"/>
    </source>
</evidence>
<feature type="domain" description="C2H2-type" evidence="7">
    <location>
        <begin position="191"/>
        <end position="218"/>
    </location>
</feature>
<dbReference type="Pfam" id="PF00096">
    <property type="entry name" value="zf-C2H2"/>
    <property type="match status" value="2"/>
</dbReference>
<proteinExistence type="predicted"/>
<dbReference type="EMBL" id="JBBPFD010000005">
    <property type="protein sequence ID" value="KAK7925912.1"/>
    <property type="molecule type" value="Genomic_DNA"/>
</dbReference>
<evidence type="ECO:0000259" key="7">
    <source>
        <dbReference type="PROSITE" id="PS50157"/>
    </source>
</evidence>
<dbReference type="SUPFAM" id="SSF57667">
    <property type="entry name" value="beta-beta-alpha zinc fingers"/>
    <property type="match status" value="1"/>
</dbReference>
<comment type="caution">
    <text evidence="8">The sequence shown here is derived from an EMBL/GenBank/DDBJ whole genome shotgun (WGS) entry which is preliminary data.</text>
</comment>
<dbReference type="Gene3D" id="3.30.160.60">
    <property type="entry name" value="Classic Zinc Finger"/>
    <property type="match status" value="2"/>
</dbReference>
<keyword evidence="1" id="KW-0479">Metal-binding</keyword>
<feature type="compositionally biased region" description="Polar residues" evidence="6">
    <location>
        <begin position="161"/>
        <end position="170"/>
    </location>
</feature>
<sequence>MTLLTHSTDDEVPGKPLEPEAYTPKIVPCLSDWLMETSLSRRKLLERASPAGLGGFEKTSTTELSAKEMWDGDEGVSEEDQRLCIDIQEANAISSMNHREVERVMSDRGNEREDDEEEEQMEEDGDELEEDVQQKDAQYSFVQGQPHQSVTSADTNKESHSFNTESTHSGHNAEIDPDYDPDLEGDPQGSYPCNQCERHFSTKQGLERHLHIHATSTQPPQVFKCRYCSKAFSSQVGRRRHERRHENGFKKSLGHWLELQI</sequence>
<organism evidence="8 9">
    <name type="scientific">Mugilogobius chulae</name>
    <name type="common">yellowstripe goby</name>
    <dbReference type="NCBI Taxonomy" id="88201"/>
    <lineage>
        <taxon>Eukaryota</taxon>
        <taxon>Metazoa</taxon>
        <taxon>Chordata</taxon>
        <taxon>Craniata</taxon>
        <taxon>Vertebrata</taxon>
        <taxon>Euteleostomi</taxon>
        <taxon>Actinopterygii</taxon>
        <taxon>Neopterygii</taxon>
        <taxon>Teleostei</taxon>
        <taxon>Neoteleostei</taxon>
        <taxon>Acanthomorphata</taxon>
        <taxon>Gobiaria</taxon>
        <taxon>Gobiiformes</taxon>
        <taxon>Gobioidei</taxon>
        <taxon>Gobiidae</taxon>
        <taxon>Gobionellinae</taxon>
        <taxon>Mugilogobius</taxon>
    </lineage>
</organism>
<protein>
    <recommendedName>
        <fullName evidence="7">C2H2-type domain-containing protein</fullName>
    </recommendedName>
</protein>